<dbReference type="Gene3D" id="3.60.21.10">
    <property type="match status" value="1"/>
</dbReference>
<evidence type="ECO:0000313" key="7">
    <source>
        <dbReference type="Proteomes" id="UP000235584"/>
    </source>
</evidence>
<dbReference type="Proteomes" id="UP000235584">
    <property type="component" value="Chromosome"/>
</dbReference>
<feature type="domain" description="5'-Nucleotidase C-terminal" evidence="5">
    <location>
        <begin position="333"/>
        <end position="463"/>
    </location>
</feature>
<dbReference type="AlphaFoldDB" id="A0A2K9NS82"/>
<organism evidence="6 7">
    <name type="scientific">Bacteriovorax stolpii</name>
    <name type="common">Bdellovibrio stolpii</name>
    <dbReference type="NCBI Taxonomy" id="960"/>
    <lineage>
        <taxon>Bacteria</taxon>
        <taxon>Pseudomonadati</taxon>
        <taxon>Bdellovibrionota</taxon>
        <taxon>Bacteriovoracia</taxon>
        <taxon>Bacteriovoracales</taxon>
        <taxon>Bacteriovoracaceae</taxon>
        <taxon>Bacteriovorax</taxon>
    </lineage>
</organism>
<dbReference type="InterPro" id="IPR008334">
    <property type="entry name" value="5'-Nucleotdase_C"/>
</dbReference>
<dbReference type="InterPro" id="IPR006179">
    <property type="entry name" value="5_nucleotidase/apyrase"/>
</dbReference>
<evidence type="ECO:0000259" key="4">
    <source>
        <dbReference type="Pfam" id="PF00149"/>
    </source>
</evidence>
<gene>
    <name evidence="6" type="ORF">C0V70_09730</name>
</gene>
<dbReference type="InterPro" id="IPR029052">
    <property type="entry name" value="Metallo-depent_PP-like"/>
</dbReference>
<evidence type="ECO:0000256" key="1">
    <source>
        <dbReference type="ARBA" id="ARBA00006654"/>
    </source>
</evidence>
<dbReference type="InterPro" id="IPR004843">
    <property type="entry name" value="Calcineurin-like_PHP"/>
</dbReference>
<dbReference type="EMBL" id="CP025704">
    <property type="protein sequence ID" value="AUN98379.1"/>
    <property type="molecule type" value="Genomic_DNA"/>
</dbReference>
<proteinExistence type="inferred from homology"/>
<dbReference type="InterPro" id="IPR036907">
    <property type="entry name" value="5'-Nucleotdase_C_sf"/>
</dbReference>
<keyword evidence="2 3" id="KW-0732">Signal</keyword>
<dbReference type="PROSITE" id="PS00785">
    <property type="entry name" value="5_NUCLEOTIDASE_1"/>
    <property type="match status" value="1"/>
</dbReference>
<evidence type="ECO:0000256" key="3">
    <source>
        <dbReference type="RuleBase" id="RU362119"/>
    </source>
</evidence>
<dbReference type="RefSeq" id="WP_102243670.1">
    <property type="nucleotide sequence ID" value="NZ_CP025704.1"/>
</dbReference>
<dbReference type="GO" id="GO:0009166">
    <property type="term" value="P:nucleotide catabolic process"/>
    <property type="evidence" value="ECO:0007669"/>
    <property type="project" value="InterPro"/>
</dbReference>
<protein>
    <submittedName>
        <fullName evidence="6">Uncharacterized protein</fullName>
    </submittedName>
</protein>
<dbReference type="SUPFAM" id="SSF56300">
    <property type="entry name" value="Metallo-dependent phosphatases"/>
    <property type="match status" value="1"/>
</dbReference>
<comment type="similarity">
    <text evidence="1 3">Belongs to the 5'-nucleotidase family.</text>
</comment>
<name>A0A2K9NS82_BACTC</name>
<keyword evidence="7" id="KW-1185">Reference proteome</keyword>
<feature type="signal peptide" evidence="3">
    <location>
        <begin position="1"/>
        <end position="22"/>
    </location>
</feature>
<reference evidence="6 7" key="1">
    <citation type="submission" date="2018-01" db="EMBL/GenBank/DDBJ databases">
        <title>Complete genome sequence of Bacteriovorax stolpii DSM12778.</title>
        <authorList>
            <person name="Tang B."/>
            <person name="Chang J."/>
        </authorList>
    </citation>
    <scope>NUCLEOTIDE SEQUENCE [LARGE SCALE GENOMIC DNA]</scope>
    <source>
        <strain evidence="6 7">DSM 12778</strain>
    </source>
</reference>
<dbReference type="PANTHER" id="PTHR11575">
    <property type="entry name" value="5'-NUCLEOTIDASE-RELATED"/>
    <property type="match status" value="1"/>
</dbReference>
<dbReference type="GO" id="GO:0016788">
    <property type="term" value="F:hydrolase activity, acting on ester bonds"/>
    <property type="evidence" value="ECO:0007669"/>
    <property type="project" value="InterPro"/>
</dbReference>
<feature type="domain" description="Calcineurin-like phosphoesterase" evidence="4">
    <location>
        <begin position="26"/>
        <end position="237"/>
    </location>
</feature>
<evidence type="ECO:0000313" key="6">
    <source>
        <dbReference type="EMBL" id="AUN98379.1"/>
    </source>
</evidence>
<dbReference type="Pfam" id="PF02872">
    <property type="entry name" value="5_nucleotid_C"/>
    <property type="match status" value="1"/>
</dbReference>
<dbReference type="Gene3D" id="3.90.780.10">
    <property type="entry name" value="5'-Nucleotidase, C-terminal domain"/>
    <property type="match status" value="1"/>
</dbReference>
<dbReference type="PRINTS" id="PR01607">
    <property type="entry name" value="APYRASEFAMLY"/>
</dbReference>
<evidence type="ECO:0000259" key="5">
    <source>
        <dbReference type="Pfam" id="PF02872"/>
    </source>
</evidence>
<dbReference type="Pfam" id="PF00149">
    <property type="entry name" value="Metallophos"/>
    <property type="match status" value="1"/>
</dbReference>
<feature type="chain" id="PRO_5041746275" evidence="3">
    <location>
        <begin position="23"/>
        <end position="515"/>
    </location>
</feature>
<keyword evidence="3" id="KW-0547">Nucleotide-binding</keyword>
<accession>A0A2K9NS82</accession>
<dbReference type="PANTHER" id="PTHR11575:SF24">
    <property type="entry name" value="5'-NUCLEOTIDASE"/>
    <property type="match status" value="1"/>
</dbReference>
<dbReference type="KEGG" id="bsto:C0V70_09730"/>
<dbReference type="GO" id="GO:0046872">
    <property type="term" value="F:metal ion binding"/>
    <property type="evidence" value="ECO:0007669"/>
    <property type="project" value="InterPro"/>
</dbReference>
<keyword evidence="3" id="KW-0378">Hydrolase</keyword>
<evidence type="ECO:0000256" key="2">
    <source>
        <dbReference type="ARBA" id="ARBA00022729"/>
    </source>
</evidence>
<dbReference type="SUPFAM" id="SSF55816">
    <property type="entry name" value="5'-nucleotidase (syn. UDP-sugar hydrolase), C-terminal domain"/>
    <property type="match status" value="1"/>
</dbReference>
<dbReference type="InterPro" id="IPR006146">
    <property type="entry name" value="5'-Nucleotdase_CS"/>
</dbReference>
<dbReference type="GO" id="GO:0000166">
    <property type="term" value="F:nucleotide binding"/>
    <property type="evidence" value="ECO:0007669"/>
    <property type="project" value="UniProtKB-KW"/>
</dbReference>
<sequence length="515" mass="57986">MLKTSFLALSLGVSLTFSDAHAKLVQILHTNDTHSFLNNTNHDSEVGGSSRLKALIDYYKDAAKKEGISTITLDGGDFLEGNIYYMADKGQKSFNVQNNIGYDAVALGNHDYLMGAQGLDDILKNTDLNFSFLAANVTSSSKYPNIRDKLQAYKELEIDGIKIAILGLTTSDFFFSWTLDGSTIESPYKTAQDYEKILKKRNNDFIIALTHIGVNRDLKLAKKTSNIDLVVGGHSHTTLFEPLYEKNKRDVKVPVVQAGFHTKYLGRIVVDLEKGKPLKVVSYQLVPVKYNGEDQEVKSLVEDADYELDKMYGREWLNENVGYSDLKEEDKSGSRKWAYFIADALREKAGTDLAMHVSSMNGENYPIGNINRRDIMNSIPRVFDMKDTHGWSIYTVKVNGLLLRTLCETLAHFGQPLSFSGMTLEWVKTPFGPKIAKALINGKRINIFKDYTVALTEGIVRGAVEISPKTKVILKNPLKTQFKIWETLEEKIERDIKNINKMTEANHAFFFPDVD</sequence>